<dbReference type="Proteomes" id="UP000827084">
    <property type="component" value="Chromosome"/>
</dbReference>
<proteinExistence type="predicted"/>
<evidence type="ECO:0000313" key="2">
    <source>
        <dbReference type="EMBL" id="QYX72650.1"/>
    </source>
</evidence>
<dbReference type="Pfam" id="PF22481">
    <property type="entry name" value="DUF6985"/>
    <property type="match status" value="1"/>
</dbReference>
<feature type="domain" description="DUF6985" evidence="1">
    <location>
        <begin position="4"/>
        <end position="123"/>
    </location>
</feature>
<dbReference type="InterPro" id="IPR054254">
    <property type="entry name" value="DUF6985"/>
</dbReference>
<evidence type="ECO:0000313" key="3">
    <source>
        <dbReference type="Proteomes" id="UP000827084"/>
    </source>
</evidence>
<evidence type="ECO:0000259" key="1">
    <source>
        <dbReference type="Pfam" id="PF22481"/>
    </source>
</evidence>
<sequence>MNDPLFNKPSELIIEGELQGNDKLRIKMLEDVSLMTQETKHKILNAMLKMHKYFEDYCGDLEISLNTINEIAANTQPLYIILDDTSTMETRAIRYHYTCNWETDHGVEVLILNGNQVIFVGNCGYTYGVLLSSIDSDLCLQNEDLNFLIA</sequence>
<dbReference type="GeneID" id="67445256"/>
<accession>A0ABX8XBE5</accession>
<keyword evidence="3" id="KW-1185">Reference proteome</keyword>
<dbReference type="RefSeq" id="WP_025008647.1">
    <property type="nucleotide sequence ID" value="NZ_BMPK01000016.1"/>
</dbReference>
<gene>
    <name evidence="2" type="ORF">K3G22_18315</name>
</gene>
<protein>
    <recommendedName>
        <fullName evidence="1">DUF6985 domain-containing protein</fullName>
    </recommendedName>
</protein>
<dbReference type="EMBL" id="CP080635">
    <property type="protein sequence ID" value="QYX72650.1"/>
    <property type="molecule type" value="Genomic_DNA"/>
</dbReference>
<name>A0ABX8XBE5_SHEPU</name>
<organism evidence="2 3">
    <name type="scientific">Shewanella putrefaciens</name>
    <name type="common">Pseudomonas putrefaciens</name>
    <dbReference type="NCBI Taxonomy" id="24"/>
    <lineage>
        <taxon>Bacteria</taxon>
        <taxon>Pseudomonadati</taxon>
        <taxon>Pseudomonadota</taxon>
        <taxon>Gammaproteobacteria</taxon>
        <taxon>Alteromonadales</taxon>
        <taxon>Shewanellaceae</taxon>
        <taxon>Shewanella</taxon>
    </lineage>
</organism>
<reference evidence="2 3" key="1">
    <citation type="submission" date="2021-08" db="EMBL/GenBank/DDBJ databases">
        <title>Shewanella putrefaciens YZ-J, complete genome.</title>
        <authorList>
            <person name="Yi Z."/>
        </authorList>
    </citation>
    <scope>NUCLEOTIDE SEQUENCE [LARGE SCALE GENOMIC DNA]</scope>
    <source>
        <strain evidence="2 3">YZ-J</strain>
    </source>
</reference>